<evidence type="ECO:0000313" key="1">
    <source>
        <dbReference type="EMBL" id="QOX63792.1"/>
    </source>
</evidence>
<reference evidence="1" key="1">
    <citation type="submission" date="2019-08" db="EMBL/GenBank/DDBJ databases">
        <title>Genome sequence of Clostridiales bacterium MT110.</title>
        <authorList>
            <person name="Cao J."/>
        </authorList>
    </citation>
    <scope>NUCLEOTIDE SEQUENCE</scope>
    <source>
        <strain evidence="1">MT110</strain>
    </source>
</reference>
<dbReference type="Proteomes" id="UP000594014">
    <property type="component" value="Chromosome"/>
</dbReference>
<keyword evidence="2" id="KW-1185">Reference proteome</keyword>
<gene>
    <name evidence="1" type="ORF">FRZ06_10760</name>
</gene>
<protein>
    <submittedName>
        <fullName evidence="1">GntR family transcriptional regulator</fullName>
    </submittedName>
</protein>
<sequence length="212" mass="24364">MDITSLRHMAMDNILSKIHSGEFSQENIITETMICEALNISRTPAREALIELVANGVLERVPRKGYAITKFDHKTKLGAYEILANMDALAAKLALPNMTTADLDKMREHIDLANVAIKYKNYPAYCEQQENFHSVYINKCDNKQLMALLKQIKATLDRYTYYSKDETELFAICASMNKEHLEIVELFEKGDKKKLFEYLSDNHWSTKAPHLI</sequence>
<proteinExistence type="predicted"/>
<evidence type="ECO:0000313" key="2">
    <source>
        <dbReference type="Proteomes" id="UP000594014"/>
    </source>
</evidence>
<name>A0ACD1ABJ4_9FIRM</name>
<organism evidence="1 2">
    <name type="scientific">Anoxybacterium hadale</name>
    <dbReference type="NCBI Taxonomy" id="3408580"/>
    <lineage>
        <taxon>Bacteria</taxon>
        <taxon>Bacillati</taxon>
        <taxon>Bacillota</taxon>
        <taxon>Clostridia</taxon>
        <taxon>Peptostreptococcales</taxon>
        <taxon>Anaerovoracaceae</taxon>
        <taxon>Anoxybacterium</taxon>
    </lineage>
</organism>
<accession>A0ACD1ABJ4</accession>
<dbReference type="EMBL" id="CP042469">
    <property type="protein sequence ID" value="QOX63792.1"/>
    <property type="molecule type" value="Genomic_DNA"/>
</dbReference>